<evidence type="ECO:0000313" key="1">
    <source>
        <dbReference type="EMBL" id="GAA4786413.1"/>
    </source>
</evidence>
<name>A0ABP9AV43_9SPHI</name>
<evidence type="ECO:0008006" key="3">
    <source>
        <dbReference type="Google" id="ProtNLM"/>
    </source>
</evidence>
<sequence>MGETTLGNAFQVLEQETGYRLLYSPSLIKPDQTLQVSFKQTPLQEILESMLWFKCDAEWRSGIQHGRPIIW</sequence>
<accession>A0ABP9AV43</accession>
<comment type="caution">
    <text evidence="1">The sequence shown here is derived from an EMBL/GenBank/DDBJ whole genome shotgun (WGS) entry which is preliminary data.</text>
</comment>
<gene>
    <name evidence="1" type="ORF">GCM10023231_12990</name>
</gene>
<reference evidence="2" key="1">
    <citation type="journal article" date="2019" name="Int. J. Syst. Evol. Microbiol.">
        <title>The Global Catalogue of Microorganisms (GCM) 10K type strain sequencing project: providing services to taxonomists for standard genome sequencing and annotation.</title>
        <authorList>
            <consortium name="The Broad Institute Genomics Platform"/>
            <consortium name="The Broad Institute Genome Sequencing Center for Infectious Disease"/>
            <person name="Wu L."/>
            <person name="Ma J."/>
        </authorList>
    </citation>
    <scope>NUCLEOTIDE SEQUENCE [LARGE SCALE GENOMIC DNA]</scope>
    <source>
        <strain evidence="2">JCM 18200</strain>
    </source>
</reference>
<keyword evidence="2" id="KW-1185">Reference proteome</keyword>
<organism evidence="1 2">
    <name type="scientific">Olivibacter ginsenosidimutans</name>
    <dbReference type="NCBI Taxonomy" id="1176537"/>
    <lineage>
        <taxon>Bacteria</taxon>
        <taxon>Pseudomonadati</taxon>
        <taxon>Bacteroidota</taxon>
        <taxon>Sphingobacteriia</taxon>
        <taxon>Sphingobacteriales</taxon>
        <taxon>Sphingobacteriaceae</taxon>
        <taxon>Olivibacter</taxon>
    </lineage>
</organism>
<evidence type="ECO:0000313" key="2">
    <source>
        <dbReference type="Proteomes" id="UP001501411"/>
    </source>
</evidence>
<dbReference type="Proteomes" id="UP001501411">
    <property type="component" value="Unassembled WGS sequence"/>
</dbReference>
<proteinExistence type="predicted"/>
<dbReference type="EMBL" id="BAABIQ010000006">
    <property type="protein sequence ID" value="GAA4786413.1"/>
    <property type="molecule type" value="Genomic_DNA"/>
</dbReference>
<protein>
    <recommendedName>
        <fullName evidence="3">DUF4974 domain-containing protein</fullName>
    </recommendedName>
</protein>
<dbReference type="RefSeq" id="WP_345230940.1">
    <property type="nucleotide sequence ID" value="NZ_BAABIQ010000006.1"/>
</dbReference>